<protein>
    <submittedName>
        <fullName evidence="2">Uncharacterized protein</fullName>
    </submittedName>
</protein>
<dbReference type="InterPro" id="IPR036572">
    <property type="entry name" value="Doublecortin_dom_sf"/>
</dbReference>
<dbReference type="EMBL" id="JADGJD010000945">
    <property type="protein sequence ID" value="KAJ3047531.1"/>
    <property type="molecule type" value="Genomic_DNA"/>
</dbReference>
<dbReference type="GO" id="GO:0046785">
    <property type="term" value="P:microtubule polymerization"/>
    <property type="evidence" value="ECO:0007669"/>
    <property type="project" value="InterPro"/>
</dbReference>
<reference evidence="2" key="1">
    <citation type="submission" date="2020-05" db="EMBL/GenBank/DDBJ databases">
        <title>Phylogenomic resolution of chytrid fungi.</title>
        <authorList>
            <person name="Stajich J.E."/>
            <person name="Amses K."/>
            <person name="Simmons R."/>
            <person name="Seto K."/>
            <person name="Myers J."/>
            <person name="Bonds A."/>
            <person name="Quandt C.A."/>
            <person name="Barry K."/>
            <person name="Liu P."/>
            <person name="Grigoriev I."/>
            <person name="Longcore J.E."/>
            <person name="James T.Y."/>
        </authorList>
    </citation>
    <scope>NUCLEOTIDE SEQUENCE</scope>
    <source>
        <strain evidence="2">JEL0318</strain>
    </source>
</reference>
<name>A0AAD5S8S2_9FUNG</name>
<dbReference type="Pfam" id="PF05517">
    <property type="entry name" value="p25-alpha"/>
    <property type="match status" value="1"/>
</dbReference>
<dbReference type="Proteomes" id="UP001212841">
    <property type="component" value="Unassembled WGS sequence"/>
</dbReference>
<feature type="compositionally biased region" description="Basic and acidic residues" evidence="1">
    <location>
        <begin position="42"/>
        <end position="60"/>
    </location>
</feature>
<evidence type="ECO:0000313" key="2">
    <source>
        <dbReference type="EMBL" id="KAJ3047531.1"/>
    </source>
</evidence>
<dbReference type="GO" id="GO:0035556">
    <property type="term" value="P:intracellular signal transduction"/>
    <property type="evidence" value="ECO:0007669"/>
    <property type="project" value="InterPro"/>
</dbReference>
<keyword evidence="3" id="KW-1185">Reference proteome</keyword>
<dbReference type="SUPFAM" id="SSF89837">
    <property type="entry name" value="Doublecortin (DC)"/>
    <property type="match status" value="1"/>
</dbReference>
<evidence type="ECO:0000313" key="3">
    <source>
        <dbReference type="Proteomes" id="UP001212841"/>
    </source>
</evidence>
<feature type="region of interest" description="Disordered" evidence="1">
    <location>
        <begin position="1"/>
        <end position="98"/>
    </location>
</feature>
<feature type="compositionally biased region" description="Polar residues" evidence="1">
    <location>
        <begin position="1"/>
        <end position="14"/>
    </location>
</feature>
<dbReference type="AlphaFoldDB" id="A0AAD5S8S2"/>
<proteinExistence type="predicted"/>
<feature type="compositionally biased region" description="Basic and acidic residues" evidence="1">
    <location>
        <begin position="69"/>
        <end position="98"/>
    </location>
</feature>
<gene>
    <name evidence="2" type="ORF">HK097_011456</name>
</gene>
<evidence type="ECO:0000256" key="1">
    <source>
        <dbReference type="SAM" id="MobiDB-lite"/>
    </source>
</evidence>
<dbReference type="GO" id="GO:0015631">
    <property type="term" value="F:tubulin binding"/>
    <property type="evidence" value="ECO:0007669"/>
    <property type="project" value="InterPro"/>
</dbReference>
<organism evidence="2 3">
    <name type="scientific">Rhizophlyctis rosea</name>
    <dbReference type="NCBI Taxonomy" id="64517"/>
    <lineage>
        <taxon>Eukaryota</taxon>
        <taxon>Fungi</taxon>
        <taxon>Fungi incertae sedis</taxon>
        <taxon>Chytridiomycota</taxon>
        <taxon>Chytridiomycota incertae sedis</taxon>
        <taxon>Chytridiomycetes</taxon>
        <taxon>Rhizophlyctidales</taxon>
        <taxon>Rhizophlyctidaceae</taxon>
        <taxon>Rhizophlyctis</taxon>
    </lineage>
</organism>
<sequence length="193" mass="21496">MPGSKTNSRSASRTSLEDLSPKAADVTARLTDPKGYTGTHKQRFDEEGNGRGLVGRHDIVTFDGSTSSLHRDHTVKSDTDLRGRVEGEKPIVHQKSKQDDIGYTAKKIKLYEYAEKHEEGEDLVLNKTFPTMDTLRAHAAQLLPAGKPKVILDQSLHEVQSLDQISDGGKYLAITPYDRANIEDGRIPLRFRE</sequence>
<comment type="caution">
    <text evidence="2">The sequence shown here is derived from an EMBL/GenBank/DDBJ whole genome shotgun (WGS) entry which is preliminary data.</text>
</comment>
<dbReference type="Gene3D" id="3.10.20.230">
    <property type="entry name" value="Doublecortin domain"/>
    <property type="match status" value="1"/>
</dbReference>
<dbReference type="InterPro" id="IPR008907">
    <property type="entry name" value="TPP/p25"/>
</dbReference>
<accession>A0AAD5S8S2</accession>